<evidence type="ECO:0000256" key="1">
    <source>
        <dbReference type="SAM" id="MobiDB-lite"/>
    </source>
</evidence>
<name>A0ABQ6N7F5_9STRA</name>
<feature type="region of interest" description="Disordered" evidence="1">
    <location>
        <begin position="41"/>
        <end position="107"/>
    </location>
</feature>
<protein>
    <submittedName>
        <fullName evidence="3">Uncharacterized protein</fullName>
    </submittedName>
</protein>
<gene>
    <name evidence="3" type="ORF">TeGR_g8277</name>
</gene>
<feature type="compositionally biased region" description="Low complexity" evidence="1">
    <location>
        <begin position="89"/>
        <end position="103"/>
    </location>
</feature>
<sequence>MCTLLLLLTLLLVQCTTSYLPSALLRSPVLAPLPPTSALQCMSSGDKFSPRSSKKGTSKRAQLKQSVAAALKKRTADKRRGGAAEDIEAAPSSPAEPDAPSPSLTILLAPLPNSFPPTRLDKHLAFLASDPSFPRSFFTGLADGDRIQVNRAVAKK</sequence>
<organism evidence="3 4">
    <name type="scientific">Tetraparma gracilis</name>
    <dbReference type="NCBI Taxonomy" id="2962635"/>
    <lineage>
        <taxon>Eukaryota</taxon>
        <taxon>Sar</taxon>
        <taxon>Stramenopiles</taxon>
        <taxon>Ochrophyta</taxon>
        <taxon>Bolidophyceae</taxon>
        <taxon>Parmales</taxon>
        <taxon>Triparmaceae</taxon>
        <taxon>Tetraparma</taxon>
    </lineage>
</organism>
<evidence type="ECO:0000313" key="4">
    <source>
        <dbReference type="Proteomes" id="UP001165060"/>
    </source>
</evidence>
<evidence type="ECO:0000313" key="3">
    <source>
        <dbReference type="EMBL" id="GMI42801.1"/>
    </source>
</evidence>
<feature type="chain" id="PRO_5045906070" evidence="2">
    <location>
        <begin position="19"/>
        <end position="156"/>
    </location>
</feature>
<evidence type="ECO:0000256" key="2">
    <source>
        <dbReference type="SAM" id="SignalP"/>
    </source>
</evidence>
<keyword evidence="4" id="KW-1185">Reference proteome</keyword>
<reference evidence="3 4" key="1">
    <citation type="journal article" date="2023" name="Commun. Biol.">
        <title>Genome analysis of Parmales, the sister group of diatoms, reveals the evolutionary specialization of diatoms from phago-mixotrophs to photoautotrophs.</title>
        <authorList>
            <person name="Ban H."/>
            <person name="Sato S."/>
            <person name="Yoshikawa S."/>
            <person name="Yamada K."/>
            <person name="Nakamura Y."/>
            <person name="Ichinomiya M."/>
            <person name="Sato N."/>
            <person name="Blanc-Mathieu R."/>
            <person name="Endo H."/>
            <person name="Kuwata A."/>
            <person name="Ogata H."/>
        </authorList>
    </citation>
    <scope>NUCLEOTIDE SEQUENCE [LARGE SCALE GENOMIC DNA]</scope>
</reference>
<keyword evidence="2" id="KW-0732">Signal</keyword>
<comment type="caution">
    <text evidence="3">The sequence shown here is derived from an EMBL/GenBank/DDBJ whole genome shotgun (WGS) entry which is preliminary data.</text>
</comment>
<feature type="signal peptide" evidence="2">
    <location>
        <begin position="1"/>
        <end position="18"/>
    </location>
</feature>
<feature type="compositionally biased region" description="Basic residues" evidence="1">
    <location>
        <begin position="52"/>
        <end position="62"/>
    </location>
</feature>
<proteinExistence type="predicted"/>
<dbReference type="EMBL" id="BRYB01001093">
    <property type="protein sequence ID" value="GMI42801.1"/>
    <property type="molecule type" value="Genomic_DNA"/>
</dbReference>
<dbReference type="Proteomes" id="UP001165060">
    <property type="component" value="Unassembled WGS sequence"/>
</dbReference>
<accession>A0ABQ6N7F5</accession>